<evidence type="ECO:0000256" key="2">
    <source>
        <dbReference type="ARBA" id="ARBA00022801"/>
    </source>
</evidence>
<dbReference type="SUPFAM" id="SSF52540">
    <property type="entry name" value="P-loop containing nucleoside triphosphate hydrolases"/>
    <property type="match status" value="1"/>
</dbReference>
<dbReference type="InterPro" id="IPR011629">
    <property type="entry name" value="CobW-like_C"/>
</dbReference>
<dbReference type="SUPFAM" id="SSF90002">
    <property type="entry name" value="Hypothetical protein YjiA, C-terminal domain"/>
    <property type="match status" value="1"/>
</dbReference>
<proteinExistence type="inferred from homology"/>
<keyword evidence="9" id="KW-1185">Reference proteome</keyword>
<dbReference type="RefSeq" id="WP_285569423.1">
    <property type="nucleotide sequence ID" value="NZ_BSDE01000001.1"/>
</dbReference>
<gene>
    <name evidence="8" type="ORF">GETHLI_03260</name>
</gene>
<dbReference type="EMBL" id="BSDE01000001">
    <property type="protein sequence ID" value="GLH71824.1"/>
    <property type="molecule type" value="Genomic_DNA"/>
</dbReference>
<feature type="domain" description="CobW C-terminal" evidence="7">
    <location>
        <begin position="226"/>
        <end position="324"/>
    </location>
</feature>
<dbReference type="Gene3D" id="3.30.1220.10">
    <property type="entry name" value="CobW-like, C-terminal domain"/>
    <property type="match status" value="1"/>
</dbReference>
<keyword evidence="2" id="KW-0378">Hydrolase</keyword>
<evidence type="ECO:0000256" key="4">
    <source>
        <dbReference type="ARBA" id="ARBA00034320"/>
    </source>
</evidence>
<organism evidence="8 9">
    <name type="scientific">Geothrix limicola</name>
    <dbReference type="NCBI Taxonomy" id="2927978"/>
    <lineage>
        <taxon>Bacteria</taxon>
        <taxon>Pseudomonadati</taxon>
        <taxon>Acidobacteriota</taxon>
        <taxon>Holophagae</taxon>
        <taxon>Holophagales</taxon>
        <taxon>Holophagaceae</taxon>
        <taxon>Geothrix</taxon>
    </lineage>
</organism>
<comment type="function">
    <text evidence="5">Zinc chaperone that directly transfers zinc cofactor to target proteins, thereby activating them. Zinc is transferred from the CXCC motif in the GTPase domain to the zinc binding site in target proteins in a process requiring GTP hydrolysis.</text>
</comment>
<evidence type="ECO:0000256" key="6">
    <source>
        <dbReference type="ARBA" id="ARBA00049117"/>
    </source>
</evidence>
<dbReference type="SMART" id="SM00833">
    <property type="entry name" value="CobW_C"/>
    <property type="match status" value="1"/>
</dbReference>
<evidence type="ECO:0000313" key="8">
    <source>
        <dbReference type="EMBL" id="GLH71824.1"/>
    </source>
</evidence>
<accession>A0ABQ5QBA5</accession>
<dbReference type="InterPro" id="IPR003495">
    <property type="entry name" value="CobW/HypB/UreG_nucleotide-bd"/>
</dbReference>
<sequence length="338" mass="35963">MDGPAPLDILIVTGPLGAGKTTVVNRLLKAEVAASRRVAVLINEFGAVSVDGTLVDTERPELAGVENLVNGCVCCSLRDDVITTLKAWCDQPEAQRPQRVVLETTGLADPTDLLDLEQEPALAGRLRLAGLLTVISCLAPVDHLKTKPLLHRQAALASLIHLSKADLDPSGAVAWESELHAAFRHIPLVATRQGVAPEGSPDPWLGDVRPLPEGWEASDSTSFAEARSLSLHWDHPVDPAALEALLLASPTQGELLRAKGVCAFAGWAARNDGSDRWAFQLADGRLEISPLPLLADGTAAACVAVAIGTNLDHTQWKKDLRGLEVAPEGARRKVTLRN</sequence>
<name>A0ABQ5QBA5_9BACT</name>
<comment type="similarity">
    <text evidence="4">Belongs to the SIMIBI class G3E GTPase family. ZNG1 subfamily.</text>
</comment>
<dbReference type="Pfam" id="PF02492">
    <property type="entry name" value="cobW"/>
    <property type="match status" value="1"/>
</dbReference>
<reference evidence="8 9" key="1">
    <citation type="journal article" date="2023" name="Antonie Van Leeuwenhoek">
        <title>Mesoterricola silvestris gen. nov., sp. nov., Mesoterricola sediminis sp. nov., Geothrix oryzae sp. nov., Geothrix edaphica sp. nov., Geothrix rubra sp. nov., and Geothrix limicola sp. nov., six novel members of Acidobacteriota isolated from soils.</title>
        <authorList>
            <person name="Itoh H."/>
            <person name="Sugisawa Y."/>
            <person name="Mise K."/>
            <person name="Xu Z."/>
            <person name="Kuniyasu M."/>
            <person name="Ushijima N."/>
            <person name="Kawano K."/>
            <person name="Kobayashi E."/>
            <person name="Shiratori Y."/>
            <person name="Masuda Y."/>
            <person name="Senoo K."/>
        </authorList>
    </citation>
    <scope>NUCLEOTIDE SEQUENCE [LARGE SCALE GENOMIC DNA]</scope>
    <source>
        <strain evidence="8 9">Red804</strain>
    </source>
</reference>
<evidence type="ECO:0000259" key="7">
    <source>
        <dbReference type="SMART" id="SM00833"/>
    </source>
</evidence>
<dbReference type="PANTHER" id="PTHR13748:SF62">
    <property type="entry name" value="COBW DOMAIN-CONTAINING PROTEIN"/>
    <property type="match status" value="1"/>
</dbReference>
<evidence type="ECO:0000256" key="1">
    <source>
        <dbReference type="ARBA" id="ARBA00022741"/>
    </source>
</evidence>
<protein>
    <submittedName>
        <fullName evidence="8">Cobalamin biosynthesis protein CobW</fullName>
    </submittedName>
</protein>
<dbReference type="Gene3D" id="3.40.50.300">
    <property type="entry name" value="P-loop containing nucleotide triphosphate hydrolases"/>
    <property type="match status" value="1"/>
</dbReference>
<keyword evidence="3" id="KW-0143">Chaperone</keyword>
<dbReference type="Pfam" id="PF07683">
    <property type="entry name" value="CobW_C"/>
    <property type="match status" value="1"/>
</dbReference>
<dbReference type="InterPro" id="IPR051316">
    <property type="entry name" value="Zinc-reg_GTPase_activator"/>
</dbReference>
<evidence type="ECO:0000313" key="9">
    <source>
        <dbReference type="Proteomes" id="UP001165069"/>
    </source>
</evidence>
<comment type="caution">
    <text evidence="8">The sequence shown here is derived from an EMBL/GenBank/DDBJ whole genome shotgun (WGS) entry which is preliminary data.</text>
</comment>
<dbReference type="InterPro" id="IPR027417">
    <property type="entry name" value="P-loop_NTPase"/>
</dbReference>
<dbReference type="Proteomes" id="UP001165069">
    <property type="component" value="Unassembled WGS sequence"/>
</dbReference>
<comment type="catalytic activity">
    <reaction evidence="6">
        <text>GTP + H2O = GDP + phosphate + H(+)</text>
        <dbReference type="Rhea" id="RHEA:19669"/>
        <dbReference type="ChEBI" id="CHEBI:15377"/>
        <dbReference type="ChEBI" id="CHEBI:15378"/>
        <dbReference type="ChEBI" id="CHEBI:37565"/>
        <dbReference type="ChEBI" id="CHEBI:43474"/>
        <dbReference type="ChEBI" id="CHEBI:58189"/>
    </reaction>
    <physiologicalReaction direction="left-to-right" evidence="6">
        <dbReference type="Rhea" id="RHEA:19670"/>
    </physiologicalReaction>
</comment>
<keyword evidence="1" id="KW-0547">Nucleotide-binding</keyword>
<evidence type="ECO:0000256" key="3">
    <source>
        <dbReference type="ARBA" id="ARBA00023186"/>
    </source>
</evidence>
<evidence type="ECO:0000256" key="5">
    <source>
        <dbReference type="ARBA" id="ARBA00045658"/>
    </source>
</evidence>
<dbReference type="InterPro" id="IPR036627">
    <property type="entry name" value="CobW-likC_sf"/>
</dbReference>
<dbReference type="PANTHER" id="PTHR13748">
    <property type="entry name" value="COBW-RELATED"/>
    <property type="match status" value="1"/>
</dbReference>